<accession>A0A138ZZV2</accession>
<evidence type="ECO:0000256" key="1">
    <source>
        <dbReference type="SAM" id="MobiDB-lite"/>
    </source>
</evidence>
<evidence type="ECO:0000313" key="3">
    <source>
        <dbReference type="Proteomes" id="UP000070544"/>
    </source>
</evidence>
<organism evidence="2 3">
    <name type="scientific">Gonapodya prolifera (strain JEL478)</name>
    <name type="common">Monoblepharis prolifera</name>
    <dbReference type="NCBI Taxonomy" id="1344416"/>
    <lineage>
        <taxon>Eukaryota</taxon>
        <taxon>Fungi</taxon>
        <taxon>Fungi incertae sedis</taxon>
        <taxon>Chytridiomycota</taxon>
        <taxon>Chytridiomycota incertae sedis</taxon>
        <taxon>Monoblepharidomycetes</taxon>
        <taxon>Monoblepharidales</taxon>
        <taxon>Gonapodyaceae</taxon>
        <taxon>Gonapodya</taxon>
    </lineage>
</organism>
<name>A0A138ZZV2_GONPJ</name>
<reference evidence="2 3" key="1">
    <citation type="journal article" date="2015" name="Genome Biol. Evol.">
        <title>Phylogenomic analyses indicate that early fungi evolved digesting cell walls of algal ancestors of land plants.</title>
        <authorList>
            <person name="Chang Y."/>
            <person name="Wang S."/>
            <person name="Sekimoto S."/>
            <person name="Aerts A.L."/>
            <person name="Choi C."/>
            <person name="Clum A."/>
            <person name="LaButti K.M."/>
            <person name="Lindquist E.A."/>
            <person name="Yee Ngan C."/>
            <person name="Ohm R.A."/>
            <person name="Salamov A.A."/>
            <person name="Grigoriev I.V."/>
            <person name="Spatafora J.W."/>
            <person name="Berbee M.L."/>
        </authorList>
    </citation>
    <scope>NUCLEOTIDE SEQUENCE [LARGE SCALE GENOMIC DNA]</scope>
    <source>
        <strain evidence="2 3">JEL478</strain>
    </source>
</reference>
<sequence>MYRSLALTLPLPSASTVTPRPWACCTRVSMTLDETASNGASARPQTLHTASGPIPTHSNQPTHVVRDAFIPPLLQQRDHFA</sequence>
<feature type="region of interest" description="Disordered" evidence="1">
    <location>
        <begin position="35"/>
        <end position="61"/>
    </location>
</feature>
<feature type="compositionally biased region" description="Polar residues" evidence="1">
    <location>
        <begin position="35"/>
        <end position="49"/>
    </location>
</feature>
<keyword evidence="3" id="KW-1185">Reference proteome</keyword>
<dbReference type="AlphaFoldDB" id="A0A138ZZV2"/>
<dbReference type="Proteomes" id="UP000070544">
    <property type="component" value="Unassembled WGS sequence"/>
</dbReference>
<gene>
    <name evidence="2" type="ORF">M427DRAFT_207034</name>
</gene>
<protein>
    <submittedName>
        <fullName evidence="2">Uncharacterized protein</fullName>
    </submittedName>
</protein>
<evidence type="ECO:0000313" key="2">
    <source>
        <dbReference type="EMBL" id="KXS09805.1"/>
    </source>
</evidence>
<proteinExistence type="predicted"/>
<dbReference type="EMBL" id="KQ965849">
    <property type="protein sequence ID" value="KXS09805.1"/>
    <property type="molecule type" value="Genomic_DNA"/>
</dbReference>